<dbReference type="InterPro" id="IPR017907">
    <property type="entry name" value="Znf_RING_CS"/>
</dbReference>
<reference evidence="7" key="1">
    <citation type="submission" date="2022-07" db="EMBL/GenBank/DDBJ databases">
        <title>Phylogenomic reconstructions and comparative analyses of Kickxellomycotina fungi.</title>
        <authorList>
            <person name="Reynolds N.K."/>
            <person name="Stajich J.E."/>
            <person name="Barry K."/>
            <person name="Grigoriev I.V."/>
            <person name="Crous P."/>
            <person name="Smith M.E."/>
        </authorList>
    </citation>
    <scope>NUCLEOTIDE SEQUENCE</scope>
    <source>
        <strain evidence="7">NRRL 3115</strain>
    </source>
</reference>
<dbReference type="Gene3D" id="3.30.40.10">
    <property type="entry name" value="Zinc/RING finger domain, C3HC4 (zinc finger)"/>
    <property type="match status" value="1"/>
</dbReference>
<comment type="caution">
    <text evidence="7">The sequence shown here is derived from an EMBL/GenBank/DDBJ whole genome shotgun (WGS) entry which is preliminary data.</text>
</comment>
<keyword evidence="3" id="KW-0862">Zinc</keyword>
<feature type="compositionally biased region" description="Polar residues" evidence="5">
    <location>
        <begin position="1"/>
        <end position="26"/>
    </location>
</feature>
<gene>
    <name evidence="7" type="ORF">GGI25_000888</name>
</gene>
<dbReference type="Proteomes" id="UP001151518">
    <property type="component" value="Unassembled WGS sequence"/>
</dbReference>
<evidence type="ECO:0000256" key="1">
    <source>
        <dbReference type="ARBA" id="ARBA00022723"/>
    </source>
</evidence>
<name>A0A9W8GDI2_9FUNG</name>
<feature type="compositionally biased region" description="Basic and acidic residues" evidence="5">
    <location>
        <begin position="121"/>
        <end position="139"/>
    </location>
</feature>
<feature type="region of interest" description="Disordered" evidence="5">
    <location>
        <begin position="165"/>
        <end position="189"/>
    </location>
</feature>
<dbReference type="CDD" id="cd16449">
    <property type="entry name" value="RING-HC"/>
    <property type="match status" value="1"/>
</dbReference>
<feature type="domain" description="RING-type" evidence="6">
    <location>
        <begin position="307"/>
        <end position="346"/>
    </location>
</feature>
<keyword evidence="1" id="KW-0479">Metal-binding</keyword>
<proteinExistence type="predicted"/>
<keyword evidence="2 4" id="KW-0863">Zinc-finger</keyword>
<dbReference type="AlphaFoldDB" id="A0A9W8GDI2"/>
<dbReference type="GO" id="GO:0032183">
    <property type="term" value="F:SUMO binding"/>
    <property type="evidence" value="ECO:0007669"/>
    <property type="project" value="TreeGrafter"/>
</dbReference>
<feature type="region of interest" description="Disordered" evidence="5">
    <location>
        <begin position="1"/>
        <end position="148"/>
    </location>
</feature>
<dbReference type="PANTHER" id="PTHR47094">
    <property type="entry name" value="ELFLESS, ISOFORM B"/>
    <property type="match status" value="1"/>
</dbReference>
<evidence type="ECO:0000313" key="7">
    <source>
        <dbReference type="EMBL" id="KAJ2680295.1"/>
    </source>
</evidence>
<evidence type="ECO:0000256" key="2">
    <source>
        <dbReference type="ARBA" id="ARBA00022771"/>
    </source>
</evidence>
<sequence>MAGTGENTQGNNNVSTCEQTAQQNQERQTDRPPEVVAGQQIPELRTLNPPLYYRSHANGNNTTPDQLEQQAESADEYDFPSPGINSENLNDDLDGYDYGSDFGGSDEGFGEFEDTNEELEDRGFVDRVLSENANRERDTSGMSTLRTPPTTQVRETALAAVILRSSPVHDDQNHIGNTQSSTLSSDESRRHSADVDEFIAINTQFSPRIHRRSSRFSGSSHAPEMIDLSSSTSHQGEPPAKRRHSRRATDADTTQMDDNGTNKRQKPDDLLTTPEAAVAIGESASVAAVLATQQNGIAIRSRVMFKCAVCLDLPDPAVFIHPCGHVFCEGCAQGAVQTTRRCPVCRHNMRTNDIRVLQFRVAKIGRTDDKA</sequence>
<dbReference type="GO" id="GO:0033768">
    <property type="term" value="C:SUMO-targeted ubiquitin ligase complex"/>
    <property type="evidence" value="ECO:0007669"/>
    <property type="project" value="TreeGrafter"/>
</dbReference>
<dbReference type="Pfam" id="PF13639">
    <property type="entry name" value="zf-RING_2"/>
    <property type="match status" value="1"/>
</dbReference>
<dbReference type="SUPFAM" id="SSF57850">
    <property type="entry name" value="RING/U-box"/>
    <property type="match status" value="1"/>
</dbReference>
<feature type="compositionally biased region" description="Polar residues" evidence="5">
    <location>
        <begin position="174"/>
        <end position="185"/>
    </location>
</feature>
<dbReference type="InterPro" id="IPR013083">
    <property type="entry name" value="Znf_RING/FYVE/PHD"/>
</dbReference>
<evidence type="ECO:0000256" key="5">
    <source>
        <dbReference type="SAM" id="MobiDB-lite"/>
    </source>
</evidence>
<dbReference type="GO" id="GO:0140082">
    <property type="term" value="F:SUMO-ubiquitin ligase activity"/>
    <property type="evidence" value="ECO:0007669"/>
    <property type="project" value="TreeGrafter"/>
</dbReference>
<dbReference type="PANTHER" id="PTHR47094:SF1">
    <property type="entry name" value="RING-TYPE E3 UBIQUITIN TRANSFERASE"/>
    <property type="match status" value="1"/>
</dbReference>
<feature type="region of interest" description="Disordered" evidence="5">
    <location>
        <begin position="209"/>
        <end position="270"/>
    </location>
</feature>
<organism evidence="7 8">
    <name type="scientific">Coemansia spiralis</name>
    <dbReference type="NCBI Taxonomy" id="417178"/>
    <lineage>
        <taxon>Eukaryota</taxon>
        <taxon>Fungi</taxon>
        <taxon>Fungi incertae sedis</taxon>
        <taxon>Zoopagomycota</taxon>
        <taxon>Kickxellomycotina</taxon>
        <taxon>Kickxellomycetes</taxon>
        <taxon>Kickxellales</taxon>
        <taxon>Kickxellaceae</taxon>
        <taxon>Coemansia</taxon>
    </lineage>
</organism>
<dbReference type="OrthoDB" id="6270329at2759"/>
<dbReference type="GO" id="GO:0061630">
    <property type="term" value="F:ubiquitin protein ligase activity"/>
    <property type="evidence" value="ECO:0007669"/>
    <property type="project" value="InterPro"/>
</dbReference>
<dbReference type="InterPro" id="IPR001841">
    <property type="entry name" value="Znf_RING"/>
</dbReference>
<accession>A0A9W8GDI2</accession>
<dbReference type="GO" id="GO:0008270">
    <property type="term" value="F:zinc ion binding"/>
    <property type="evidence" value="ECO:0007669"/>
    <property type="project" value="UniProtKB-KW"/>
</dbReference>
<evidence type="ECO:0000256" key="4">
    <source>
        <dbReference type="PROSITE-ProRule" id="PRU00175"/>
    </source>
</evidence>
<evidence type="ECO:0000313" key="8">
    <source>
        <dbReference type="Proteomes" id="UP001151518"/>
    </source>
</evidence>
<evidence type="ECO:0000259" key="6">
    <source>
        <dbReference type="PROSITE" id="PS50089"/>
    </source>
</evidence>
<protein>
    <recommendedName>
        <fullName evidence="6">RING-type domain-containing protein</fullName>
    </recommendedName>
</protein>
<feature type="compositionally biased region" description="Acidic residues" evidence="5">
    <location>
        <begin position="108"/>
        <end position="120"/>
    </location>
</feature>
<dbReference type="GO" id="GO:0006511">
    <property type="term" value="P:ubiquitin-dependent protein catabolic process"/>
    <property type="evidence" value="ECO:0007669"/>
    <property type="project" value="TreeGrafter"/>
</dbReference>
<dbReference type="SMART" id="SM00184">
    <property type="entry name" value="RING"/>
    <property type="match status" value="1"/>
</dbReference>
<feature type="compositionally biased region" description="Polar residues" evidence="5">
    <location>
        <begin position="57"/>
        <end position="72"/>
    </location>
</feature>
<dbReference type="EMBL" id="JANBTW010000006">
    <property type="protein sequence ID" value="KAJ2680295.1"/>
    <property type="molecule type" value="Genomic_DNA"/>
</dbReference>
<evidence type="ECO:0000256" key="3">
    <source>
        <dbReference type="ARBA" id="ARBA00022833"/>
    </source>
</evidence>
<dbReference type="PROSITE" id="PS50089">
    <property type="entry name" value="ZF_RING_2"/>
    <property type="match status" value="1"/>
</dbReference>
<dbReference type="InterPro" id="IPR049627">
    <property type="entry name" value="SLX8"/>
</dbReference>
<dbReference type="PROSITE" id="PS00518">
    <property type="entry name" value="ZF_RING_1"/>
    <property type="match status" value="1"/>
</dbReference>